<proteinExistence type="predicted"/>
<dbReference type="HOGENOM" id="CLU_119592_0_0_1"/>
<dbReference type="eggNOG" id="ENOG502S8TX">
    <property type="taxonomic scope" value="Eukaryota"/>
</dbReference>
<protein>
    <submittedName>
        <fullName evidence="1">Uncharacterized protein</fullName>
    </submittedName>
</protein>
<dbReference type="GeneID" id="18921317"/>
<dbReference type="OrthoDB" id="3344950at2759"/>
<evidence type="ECO:0000313" key="1">
    <source>
        <dbReference type="EMBL" id="EGG13055.1"/>
    </source>
</evidence>
<dbReference type="EMBL" id="GL883090">
    <property type="protein sequence ID" value="EGG13055.1"/>
    <property type="molecule type" value="Genomic_DNA"/>
</dbReference>
<dbReference type="Proteomes" id="UP000001072">
    <property type="component" value="Unassembled WGS sequence"/>
</dbReference>
<gene>
    <name evidence="1" type="ORF">MELLADRAFT_101250</name>
</gene>
<keyword evidence="2" id="KW-1185">Reference proteome</keyword>
<accession>F4R445</accession>
<dbReference type="RefSeq" id="XP_007403993.1">
    <property type="nucleotide sequence ID" value="XM_007403931.1"/>
</dbReference>
<evidence type="ECO:0000313" key="2">
    <source>
        <dbReference type="Proteomes" id="UP000001072"/>
    </source>
</evidence>
<dbReference type="VEuPathDB" id="FungiDB:MELLADRAFT_101250"/>
<organism evidence="2">
    <name type="scientific">Melampsora larici-populina (strain 98AG31 / pathotype 3-4-7)</name>
    <name type="common">Poplar leaf rust fungus</name>
    <dbReference type="NCBI Taxonomy" id="747676"/>
    <lineage>
        <taxon>Eukaryota</taxon>
        <taxon>Fungi</taxon>
        <taxon>Dikarya</taxon>
        <taxon>Basidiomycota</taxon>
        <taxon>Pucciniomycotina</taxon>
        <taxon>Pucciniomycetes</taxon>
        <taxon>Pucciniales</taxon>
        <taxon>Melampsoraceae</taxon>
        <taxon>Melampsora</taxon>
    </lineage>
</organism>
<name>F4R445_MELLP</name>
<sequence>MTTEDTLTKPLNETHSPDERGLRIFEHVSSKIKRELIRLRRHWDNHEVALGSLCRLHSRPIPRMFARSQGISDHDLTDFSIKHDLTSIRSGQTSYGTVVFGKIRIPAVKDEDGFGFIHVRLHDPPGNEMSDVILHAILTEEVKENGSIVDYRAIMRQEDPLTWFDE</sequence>
<dbReference type="KEGG" id="mlr:MELLADRAFT_101250"/>
<dbReference type="AlphaFoldDB" id="F4R445"/>
<reference evidence="2" key="1">
    <citation type="journal article" date="2011" name="Proc. Natl. Acad. Sci. U.S.A.">
        <title>Obligate biotrophy features unraveled by the genomic analysis of rust fungi.</title>
        <authorList>
            <person name="Duplessis S."/>
            <person name="Cuomo C.A."/>
            <person name="Lin Y.-C."/>
            <person name="Aerts A."/>
            <person name="Tisserant E."/>
            <person name="Veneault-Fourrey C."/>
            <person name="Joly D.L."/>
            <person name="Hacquard S."/>
            <person name="Amselem J."/>
            <person name="Cantarel B.L."/>
            <person name="Chiu R."/>
            <person name="Coutinho P.M."/>
            <person name="Feau N."/>
            <person name="Field M."/>
            <person name="Frey P."/>
            <person name="Gelhaye E."/>
            <person name="Goldberg J."/>
            <person name="Grabherr M.G."/>
            <person name="Kodira C.D."/>
            <person name="Kohler A."/>
            <person name="Kuees U."/>
            <person name="Lindquist E.A."/>
            <person name="Lucas S.M."/>
            <person name="Mago R."/>
            <person name="Mauceli E."/>
            <person name="Morin E."/>
            <person name="Murat C."/>
            <person name="Pangilinan J.L."/>
            <person name="Park R."/>
            <person name="Pearson M."/>
            <person name="Quesneville H."/>
            <person name="Rouhier N."/>
            <person name="Sakthikumar S."/>
            <person name="Salamov A.A."/>
            <person name="Schmutz J."/>
            <person name="Selles B."/>
            <person name="Shapiro H."/>
            <person name="Tanguay P."/>
            <person name="Tuskan G.A."/>
            <person name="Henrissat B."/>
            <person name="Van de Peer Y."/>
            <person name="Rouze P."/>
            <person name="Ellis J.G."/>
            <person name="Dodds P.N."/>
            <person name="Schein J.E."/>
            <person name="Zhong S."/>
            <person name="Hamelin R.C."/>
            <person name="Grigoriev I.V."/>
            <person name="Szabo L.J."/>
            <person name="Martin F."/>
        </authorList>
    </citation>
    <scope>NUCLEOTIDE SEQUENCE [LARGE SCALE GENOMIC DNA]</scope>
    <source>
        <strain evidence="2">98AG31 / pathotype 3-4-7</strain>
    </source>
</reference>
<dbReference type="InParanoid" id="F4R445"/>